<reference evidence="8" key="1">
    <citation type="submission" date="2016-06" db="UniProtKB">
        <authorList>
            <consortium name="WormBaseParasite"/>
        </authorList>
    </citation>
    <scope>IDENTIFICATION</scope>
</reference>
<proteinExistence type="inferred from homology"/>
<accession>A0A183B9J8</accession>
<protein>
    <submittedName>
        <fullName evidence="8">SURF6 domain-containing protein</fullName>
    </submittedName>
</protein>
<feature type="domain" description="Ribosomal RNA-processing protein 14/surfeit locus protein 6 C-terminal" evidence="5">
    <location>
        <begin position="4"/>
        <end position="145"/>
    </location>
</feature>
<comment type="similarity">
    <text evidence="2">Belongs to the SURF6 family.</text>
</comment>
<evidence type="ECO:0000256" key="2">
    <source>
        <dbReference type="ARBA" id="ARBA00005904"/>
    </source>
</evidence>
<organism evidence="8">
    <name type="scientific">Echinostoma caproni</name>
    <dbReference type="NCBI Taxonomy" id="27848"/>
    <lineage>
        <taxon>Eukaryota</taxon>
        <taxon>Metazoa</taxon>
        <taxon>Spiralia</taxon>
        <taxon>Lophotrochozoa</taxon>
        <taxon>Platyhelminthes</taxon>
        <taxon>Trematoda</taxon>
        <taxon>Digenea</taxon>
        <taxon>Plagiorchiida</taxon>
        <taxon>Echinostomata</taxon>
        <taxon>Echinostomatoidea</taxon>
        <taxon>Echinostomatidae</taxon>
        <taxon>Echinostoma</taxon>
    </lineage>
</organism>
<comment type="subcellular location">
    <subcellularLocation>
        <location evidence="1">Nucleus</location>
    </subcellularLocation>
</comment>
<evidence type="ECO:0000313" key="7">
    <source>
        <dbReference type="Proteomes" id="UP000272942"/>
    </source>
</evidence>
<evidence type="ECO:0000256" key="1">
    <source>
        <dbReference type="ARBA" id="ARBA00004123"/>
    </source>
</evidence>
<dbReference type="GO" id="GO:0042273">
    <property type="term" value="P:ribosomal large subunit biogenesis"/>
    <property type="evidence" value="ECO:0007669"/>
    <property type="project" value="TreeGrafter"/>
</dbReference>
<gene>
    <name evidence="6" type="ORF">ECPE_LOCUS15884</name>
</gene>
<dbReference type="OrthoDB" id="444809at2759"/>
<dbReference type="EMBL" id="UZAN01062160">
    <property type="protein sequence ID" value="VDP93156.1"/>
    <property type="molecule type" value="Genomic_DNA"/>
</dbReference>
<dbReference type="InterPro" id="IPR007019">
    <property type="entry name" value="SURF6"/>
</dbReference>
<dbReference type="GO" id="GO:0003723">
    <property type="term" value="F:RNA binding"/>
    <property type="evidence" value="ECO:0007669"/>
    <property type="project" value="TreeGrafter"/>
</dbReference>
<dbReference type="GO" id="GO:0042274">
    <property type="term" value="P:ribosomal small subunit biogenesis"/>
    <property type="evidence" value="ECO:0007669"/>
    <property type="project" value="TreeGrafter"/>
</dbReference>
<dbReference type="GO" id="GO:0005730">
    <property type="term" value="C:nucleolus"/>
    <property type="evidence" value="ECO:0007669"/>
    <property type="project" value="TreeGrafter"/>
</dbReference>
<keyword evidence="7" id="KW-1185">Reference proteome</keyword>
<evidence type="ECO:0000313" key="8">
    <source>
        <dbReference type="WBParaSite" id="ECPE_0001592301-mRNA-1"/>
    </source>
</evidence>
<dbReference type="AlphaFoldDB" id="A0A183B9J8"/>
<dbReference type="Pfam" id="PF04935">
    <property type="entry name" value="SURF6"/>
    <property type="match status" value="1"/>
</dbReference>
<evidence type="ECO:0000256" key="3">
    <source>
        <dbReference type="ARBA" id="ARBA00023242"/>
    </source>
</evidence>
<feature type="compositionally biased region" description="Basic residues" evidence="4">
    <location>
        <begin position="135"/>
        <end position="153"/>
    </location>
</feature>
<name>A0A183B9J8_9TREM</name>
<dbReference type="PANTHER" id="PTHR14369:SF0">
    <property type="entry name" value="SURFEIT LOCUS PROTEIN 6"/>
    <property type="match status" value="1"/>
</dbReference>
<evidence type="ECO:0000256" key="4">
    <source>
        <dbReference type="SAM" id="MobiDB-lite"/>
    </source>
</evidence>
<dbReference type="PANTHER" id="PTHR14369">
    <property type="entry name" value="SURFEIT LOCUS PROTEIN 6"/>
    <property type="match status" value="1"/>
</dbReference>
<dbReference type="WBParaSite" id="ECPE_0001592301-mRNA-1">
    <property type="protein sequence ID" value="ECPE_0001592301-mRNA-1"/>
    <property type="gene ID" value="ECPE_0001592301"/>
</dbReference>
<evidence type="ECO:0000259" key="5">
    <source>
        <dbReference type="Pfam" id="PF04935"/>
    </source>
</evidence>
<dbReference type="GO" id="GO:0003677">
    <property type="term" value="F:DNA binding"/>
    <property type="evidence" value="ECO:0007669"/>
    <property type="project" value="TreeGrafter"/>
</dbReference>
<feature type="compositionally biased region" description="Basic and acidic residues" evidence="4">
    <location>
        <begin position="113"/>
        <end position="134"/>
    </location>
</feature>
<dbReference type="Proteomes" id="UP000272942">
    <property type="component" value="Unassembled WGS sequence"/>
</dbReference>
<evidence type="ECO:0000313" key="6">
    <source>
        <dbReference type="EMBL" id="VDP93156.1"/>
    </source>
</evidence>
<dbReference type="InterPro" id="IPR029190">
    <property type="entry name" value="Rrp14/SURF6_C"/>
</dbReference>
<reference evidence="6 7" key="2">
    <citation type="submission" date="2018-11" db="EMBL/GenBank/DDBJ databases">
        <authorList>
            <consortium name="Pathogen Informatics"/>
        </authorList>
    </citation>
    <scope>NUCLEOTIDE SEQUENCE [LARGE SCALE GENOMIC DNA]</scope>
    <source>
        <strain evidence="6 7">Egypt</strain>
    </source>
</reference>
<keyword evidence="3" id="KW-0539">Nucleus</keyword>
<feature type="region of interest" description="Disordered" evidence="4">
    <location>
        <begin position="113"/>
        <end position="159"/>
    </location>
</feature>
<sequence>MGDKYYFSKIQLFDSDEIVTPSLKRKIDRKKRKKLDKLEQNGILIGKDPTKLLRKAKKLENIQNEDPSQTIRRKWSIAMLRAQGVKVKDDLSLIKKSADKVRKIKLKRRNKWVERKEQVKQQQEERQSKREANIQKRKNQRLVKKLRRAKNRGRVFNLD</sequence>